<reference evidence="14" key="2">
    <citation type="submission" date="2025-08" db="UniProtKB">
        <authorList>
            <consortium name="RefSeq"/>
        </authorList>
    </citation>
    <scope>IDENTIFICATION</scope>
    <source>
        <strain evidence="14">S238N-H82</strain>
        <tissue evidence="14">Testes</tissue>
    </source>
</reference>
<feature type="disulfide bond" evidence="9">
    <location>
        <begin position="230"/>
        <end position="240"/>
    </location>
</feature>
<dbReference type="KEGG" id="bfo:118427633"/>
<reference evidence="13" key="1">
    <citation type="journal article" date="2020" name="Nat. Ecol. Evol.">
        <title>Deeply conserved synteny resolves early events in vertebrate evolution.</title>
        <authorList>
            <person name="Simakov O."/>
            <person name="Marletaz F."/>
            <person name="Yue J.X."/>
            <person name="O'Connell B."/>
            <person name="Jenkins J."/>
            <person name="Brandt A."/>
            <person name="Calef R."/>
            <person name="Tung C.H."/>
            <person name="Huang T.K."/>
            <person name="Schmutz J."/>
            <person name="Satoh N."/>
            <person name="Yu J.K."/>
            <person name="Putnam N.H."/>
            <person name="Green R.E."/>
            <person name="Rokhsar D.S."/>
        </authorList>
    </citation>
    <scope>NUCLEOTIDE SEQUENCE [LARGE SCALE GENOMIC DNA]</scope>
    <source>
        <strain evidence="13">S238N-H82</strain>
    </source>
</reference>
<feature type="disulfide bond" evidence="9">
    <location>
        <begin position="437"/>
        <end position="447"/>
    </location>
</feature>
<dbReference type="InterPro" id="IPR011042">
    <property type="entry name" value="6-blade_b-propeller_TolB-like"/>
</dbReference>
<dbReference type="FunFam" id="3.10.250.10:FF:000006">
    <property type="entry name" value="neurotrypsin isoform X2"/>
    <property type="match status" value="2"/>
</dbReference>
<dbReference type="SMART" id="SM00135">
    <property type="entry name" value="LY"/>
    <property type="match status" value="2"/>
</dbReference>
<feature type="compositionally biased region" description="Basic and acidic residues" evidence="10">
    <location>
        <begin position="578"/>
        <end position="619"/>
    </location>
</feature>
<dbReference type="PROSITE" id="PS00420">
    <property type="entry name" value="SRCR_1"/>
    <property type="match status" value="2"/>
</dbReference>
<dbReference type="GeneID" id="118427633"/>
<dbReference type="AlphaFoldDB" id="A0A9J7M3I3"/>
<dbReference type="Pfam" id="PF14670">
    <property type="entry name" value="FXa_inhibition"/>
    <property type="match status" value="1"/>
</dbReference>
<feature type="disulfide bond" evidence="9">
    <location>
        <begin position="302"/>
        <end position="363"/>
    </location>
</feature>
<keyword evidence="11" id="KW-0472">Membrane</keyword>
<dbReference type="FunFam" id="3.10.250.10:FF:000007">
    <property type="entry name" value="Soluble scavenger receptor cysteine-rich domain-containing protein SSC5D"/>
    <property type="match status" value="1"/>
</dbReference>
<evidence type="ECO:0000256" key="8">
    <source>
        <dbReference type="ARBA" id="ARBA00069168"/>
    </source>
</evidence>
<feature type="disulfide bond" evidence="9">
    <location>
        <begin position="199"/>
        <end position="260"/>
    </location>
</feature>
<keyword evidence="3 9" id="KW-1015">Disulfide bond</keyword>
<feature type="disulfide bond" evidence="9">
    <location>
        <begin position="406"/>
        <end position="467"/>
    </location>
</feature>
<keyword evidence="4" id="KW-0675">Receptor</keyword>
<name>A0A9J7M3I3_BRAFL</name>
<dbReference type="PANTHER" id="PTHR48071">
    <property type="entry name" value="SRCR DOMAIN-CONTAINING PROTEIN"/>
    <property type="match status" value="1"/>
</dbReference>
<evidence type="ECO:0000256" key="10">
    <source>
        <dbReference type="SAM" id="MobiDB-lite"/>
    </source>
</evidence>
<dbReference type="InterPro" id="IPR000033">
    <property type="entry name" value="LDLR_classB_rpt"/>
</dbReference>
<evidence type="ECO:0000259" key="12">
    <source>
        <dbReference type="PROSITE" id="PS50287"/>
    </source>
</evidence>
<feature type="domain" description="SRCR" evidence="12">
    <location>
        <begin position="264"/>
        <end position="364"/>
    </location>
</feature>
<protein>
    <recommendedName>
        <fullName evidence="8">Soluble scavenger receptor cysteine-rich domain-containing protein SSC5D</fullName>
    </recommendedName>
</protein>
<organism evidence="13 14">
    <name type="scientific">Branchiostoma floridae</name>
    <name type="common">Florida lancelet</name>
    <name type="synonym">Amphioxus</name>
    <dbReference type="NCBI Taxonomy" id="7739"/>
    <lineage>
        <taxon>Eukaryota</taxon>
        <taxon>Metazoa</taxon>
        <taxon>Chordata</taxon>
        <taxon>Cephalochordata</taxon>
        <taxon>Leptocardii</taxon>
        <taxon>Amphioxiformes</taxon>
        <taxon>Branchiostomatidae</taxon>
        <taxon>Branchiostoma</taxon>
    </lineage>
</organism>
<dbReference type="SMART" id="SM00181">
    <property type="entry name" value="EGF"/>
    <property type="match status" value="1"/>
</dbReference>
<dbReference type="InterPro" id="IPR036772">
    <property type="entry name" value="SRCR-like_dom_sf"/>
</dbReference>
<keyword evidence="5" id="KW-0325">Glycoprotein</keyword>
<gene>
    <name evidence="14" type="primary">LOC118427633</name>
</gene>
<keyword evidence="13" id="KW-1185">Reference proteome</keyword>
<dbReference type="Proteomes" id="UP000001554">
    <property type="component" value="Chromosome 12"/>
</dbReference>
<feature type="disulfide bond" evidence="9">
    <location>
        <begin position="393"/>
        <end position="457"/>
    </location>
</feature>
<dbReference type="PANTHER" id="PTHR48071:SF18">
    <property type="entry name" value="DELETED IN MALIGNANT BRAIN TUMORS 1 PROTEIN-RELATED"/>
    <property type="match status" value="1"/>
</dbReference>
<feature type="domain" description="SRCR" evidence="12">
    <location>
        <begin position="368"/>
        <end position="468"/>
    </location>
</feature>
<dbReference type="OMA" id="GLSECGH"/>
<evidence type="ECO:0000256" key="4">
    <source>
        <dbReference type="ARBA" id="ARBA00023170"/>
    </source>
</evidence>
<dbReference type="PROSITE" id="PS50287">
    <property type="entry name" value="SRCR_2"/>
    <property type="match status" value="3"/>
</dbReference>
<evidence type="ECO:0000256" key="6">
    <source>
        <dbReference type="ARBA" id="ARBA00058074"/>
    </source>
</evidence>
<evidence type="ECO:0000313" key="13">
    <source>
        <dbReference type="Proteomes" id="UP000001554"/>
    </source>
</evidence>
<keyword evidence="11" id="KW-0812">Transmembrane</keyword>
<dbReference type="GO" id="GO:0016020">
    <property type="term" value="C:membrane"/>
    <property type="evidence" value="ECO:0007669"/>
    <property type="project" value="InterPro"/>
</dbReference>
<keyword evidence="2" id="KW-0677">Repeat</keyword>
<keyword evidence="1" id="KW-0732">Signal</keyword>
<sequence length="685" mass="74115">MDGTGRTTLINTRLGKPTGLAIDFKEHVLYWCDAGDPYHRLEKSDLLGNNRRVVVSYPNTQFLGIAVDDGNIYWTAKYVITLARTSEANTGLRVAIGSGYGVLNGIHLHKHGVSTDVTNACSSYNGGCHHLCLVLPGGRTCACRDGWVLRDDESTCTPPDVRLVGGSSHHEGRVEIRHHQEWRTVCDDKWNNDSARVVCRQLGYPDAAEAKGGAYFGQGSGTIGLDDVQCTGNETNLFECEHRGWGVSNCGHQEDAGVICLLDVRLVRGGSAYQGRVEVLHDGVWGTVCDRGWDLRDADVVCRHLGYLEAATAVKAAAFGQGTGPIWVDDATCTGYETSLNKCGHAGWNTSYCHHSQDAGVVCQLLAVRLVDGNSPNEGRVEVFYQGKWGTVCDDGWDLKDASVVCRRLGYPNATSALDRAHFGEGSGPIWLDDLVCEGDESGLSECGHSGLGVVNCGHHEDAGVVCAPPSELTRTTAATTSTTPDTTTFTIPAPNKQTGILTSNTAPFIIAAALSAAFALVGVVTLVLSFCVLRRRKAVKKRLQRAISNDYQNTNPAFCIDDNPIYCTAGENTYDVVGDRPTPHEKARDLPTPHGGARDRPTPHDGARDRPNPHDGTRDLPSPRGKTRDLPTPHGGTRDLPVPHDAVRNRRVSSAKQEQTEDEKTNVYVDMSAKFKVYENSVSI</sequence>
<dbReference type="SUPFAM" id="SSF63825">
    <property type="entry name" value="YWTD domain"/>
    <property type="match status" value="1"/>
</dbReference>
<evidence type="ECO:0000256" key="3">
    <source>
        <dbReference type="ARBA" id="ARBA00023157"/>
    </source>
</evidence>
<dbReference type="InterPro" id="IPR001190">
    <property type="entry name" value="SRCR"/>
</dbReference>
<dbReference type="Gene3D" id="3.10.250.10">
    <property type="entry name" value="SRCR-like domain"/>
    <property type="match status" value="3"/>
</dbReference>
<evidence type="ECO:0000256" key="11">
    <source>
        <dbReference type="SAM" id="Phobius"/>
    </source>
</evidence>
<feature type="transmembrane region" description="Helical" evidence="11">
    <location>
        <begin position="509"/>
        <end position="534"/>
    </location>
</feature>
<dbReference type="SUPFAM" id="SSF56487">
    <property type="entry name" value="SRCR-like"/>
    <property type="match status" value="3"/>
</dbReference>
<evidence type="ECO:0000256" key="7">
    <source>
        <dbReference type="ARBA" id="ARBA00064153"/>
    </source>
</evidence>
<dbReference type="OrthoDB" id="536948at2759"/>
<dbReference type="PRINTS" id="PR00258">
    <property type="entry name" value="SPERACTRCPTR"/>
</dbReference>
<proteinExistence type="predicted"/>
<keyword evidence="11" id="KW-1133">Transmembrane helix</keyword>
<dbReference type="Pfam" id="PF00530">
    <property type="entry name" value="SRCR"/>
    <property type="match status" value="3"/>
</dbReference>
<evidence type="ECO:0000256" key="1">
    <source>
        <dbReference type="ARBA" id="ARBA00022729"/>
    </source>
</evidence>
<dbReference type="SUPFAM" id="SSF57196">
    <property type="entry name" value="EGF/Laminin"/>
    <property type="match status" value="1"/>
</dbReference>
<dbReference type="Gene3D" id="2.120.10.30">
    <property type="entry name" value="TolB, C-terminal domain"/>
    <property type="match status" value="1"/>
</dbReference>
<feature type="disulfide bond" evidence="9">
    <location>
        <begin position="289"/>
        <end position="353"/>
    </location>
</feature>
<feature type="domain" description="SRCR" evidence="12">
    <location>
        <begin position="161"/>
        <end position="261"/>
    </location>
</feature>
<dbReference type="RefSeq" id="XP_035693405.1">
    <property type="nucleotide sequence ID" value="XM_035837512.1"/>
</dbReference>
<comment type="function">
    <text evidence="6">Binds to extracellular matrix proteins. Binds to pathogen-associated molecular patterns (PAMPs) present on the cell walls of Gram-positive and Gram-negative bacteria and fungi, behaving as a pattern recognition receptor (PRR). Induces bacterial and fungal aggregation and subsequent inhibition of PAMP-induced cytokine release. Does not possess intrinsic bactericidal activity. May play a role in the innate defense and homeostasis of certain epithelial surfaces.</text>
</comment>
<feature type="region of interest" description="Disordered" evidence="10">
    <location>
        <begin position="577"/>
        <end position="665"/>
    </location>
</feature>
<feature type="disulfide bond" evidence="9">
    <location>
        <begin position="333"/>
        <end position="343"/>
    </location>
</feature>
<evidence type="ECO:0000313" key="14">
    <source>
        <dbReference type="RefSeq" id="XP_035693405.1"/>
    </source>
</evidence>
<evidence type="ECO:0000256" key="2">
    <source>
        <dbReference type="ARBA" id="ARBA00022737"/>
    </source>
</evidence>
<evidence type="ECO:0000256" key="5">
    <source>
        <dbReference type="ARBA" id="ARBA00023180"/>
    </source>
</evidence>
<dbReference type="InterPro" id="IPR000742">
    <property type="entry name" value="EGF"/>
</dbReference>
<accession>A0A9J7M3I3</accession>
<comment type="subunit">
    <text evidence="7">Interacts with LGALS1 and laminin.</text>
</comment>
<evidence type="ECO:0000256" key="9">
    <source>
        <dbReference type="PROSITE-ProRule" id="PRU00196"/>
    </source>
</evidence>
<feature type="disulfide bond" evidence="9">
    <location>
        <begin position="186"/>
        <end position="250"/>
    </location>
</feature>
<dbReference type="SMART" id="SM00202">
    <property type="entry name" value="SR"/>
    <property type="match status" value="3"/>
</dbReference>